<accession>A0ABU7J8C0</accession>
<dbReference type="InterPro" id="IPR005486">
    <property type="entry name" value="Glucokinase_regulatory_CS"/>
</dbReference>
<dbReference type="NCBIfam" id="TIGR00274">
    <property type="entry name" value="N-acetylmuramic acid 6-phosphate etherase"/>
    <property type="match status" value="1"/>
</dbReference>
<dbReference type="GO" id="GO:0016829">
    <property type="term" value="F:lyase activity"/>
    <property type="evidence" value="ECO:0007669"/>
    <property type="project" value="UniProtKB-KW"/>
</dbReference>
<comment type="function">
    <text evidence="3">Specifically catalyzes the cleavage of the D-lactyl ether substituent of MurNAc 6-phosphate, producing GlcNAc 6-phosphate and D-lactate. Together with AnmK, is also required for the utilization of anhydro-N-acetylmuramic acid (anhMurNAc) either imported from the medium or derived from its own cell wall murein, and thus plays a role in cell wall recycling.</text>
</comment>
<feature type="active site" description="Proton donor" evidence="3">
    <location>
        <position position="99"/>
    </location>
</feature>
<dbReference type="Gene3D" id="3.40.50.10490">
    <property type="entry name" value="Glucose-6-phosphate isomerase like protein, domain 1"/>
    <property type="match status" value="1"/>
</dbReference>
<evidence type="ECO:0000313" key="5">
    <source>
        <dbReference type="EMBL" id="MEE2002788.1"/>
    </source>
</evidence>
<keyword evidence="1 3" id="KW-0456">Lyase</keyword>
<proteinExistence type="inferred from homology"/>
<evidence type="ECO:0000313" key="6">
    <source>
        <dbReference type="Proteomes" id="UP001336314"/>
    </source>
</evidence>
<dbReference type="HAMAP" id="MF_00068">
    <property type="entry name" value="MurQ"/>
    <property type="match status" value="1"/>
</dbReference>
<dbReference type="PROSITE" id="PS51464">
    <property type="entry name" value="SIS"/>
    <property type="match status" value="1"/>
</dbReference>
<dbReference type="Gene3D" id="1.10.8.1080">
    <property type="match status" value="1"/>
</dbReference>
<protein>
    <recommendedName>
        <fullName evidence="3">N-acetylmuramic acid 6-phosphate etherase</fullName>
        <shortName evidence="3">MurNAc-6-P etherase</shortName>
        <ecNumber evidence="3">4.2.1.126</ecNumber>
    </recommendedName>
    <alternativeName>
        <fullName evidence="3">N-acetylmuramic acid 6-phosphate hydrolase</fullName>
    </alternativeName>
    <alternativeName>
        <fullName evidence="3">N-acetylmuramic acid 6-phosphate lyase</fullName>
    </alternativeName>
</protein>
<evidence type="ECO:0000259" key="4">
    <source>
        <dbReference type="PROSITE" id="PS51464"/>
    </source>
</evidence>
<feature type="active site" evidence="3">
    <location>
        <position position="130"/>
    </location>
</feature>
<comment type="similarity">
    <text evidence="3">Belongs to the GCKR-like family. MurNAc-6-P etherase subfamily.</text>
</comment>
<feature type="domain" description="SIS" evidence="4">
    <location>
        <begin position="71"/>
        <end position="234"/>
    </location>
</feature>
<comment type="pathway">
    <text evidence="3">Amino-sugar metabolism; 1,6-anhydro-N-acetylmuramate degradation.</text>
</comment>
<dbReference type="PROSITE" id="PS01272">
    <property type="entry name" value="GCKR"/>
    <property type="match status" value="1"/>
</dbReference>
<sequence length="317" mass="33272">MSKQPELDSQQEQQLLQQLGSFLSESRNPDTMDLDTLDTLQLLQRINQADQQVPQVIAGILPQVAQAVDAIVAAFRSGGRLIYMGAGTSGRLGILDAAECPPTFSTPPEQVQALIAGGPAAILQAVEGAEDDAAQGVADVQAIHLSARDVLVGIAASGRTPYVVAAMQYGRELGATTIGISCNPATAVLAAADIPLCAAVGPEVLTGSTRMKSGTAQKLLLNMLSTASMVRSGKVYQNLMVDLHASNQKLLVRAARIVAEATGCSHQQAKQMLSESDYNAKLAILRILTGLAKPEASALLEQQAGFLRQALTQHQPT</sequence>
<comment type="pathway">
    <text evidence="3">Amino-sugar metabolism; N-acetylmuramate degradation.</text>
</comment>
<dbReference type="PANTHER" id="PTHR10088">
    <property type="entry name" value="GLUCOKINASE REGULATORY PROTEIN"/>
    <property type="match status" value="1"/>
</dbReference>
<dbReference type="Pfam" id="PF20741">
    <property type="entry name" value="GKRP-like_C"/>
    <property type="match status" value="1"/>
</dbReference>
<dbReference type="EMBL" id="JAUHLI010000016">
    <property type="protein sequence ID" value="MEE2002788.1"/>
    <property type="molecule type" value="Genomic_DNA"/>
</dbReference>
<evidence type="ECO:0000256" key="2">
    <source>
        <dbReference type="ARBA" id="ARBA00023277"/>
    </source>
</evidence>
<dbReference type="SUPFAM" id="SSF53697">
    <property type="entry name" value="SIS domain"/>
    <property type="match status" value="1"/>
</dbReference>
<comment type="pathway">
    <text evidence="3">Cell wall biogenesis; peptidoglycan recycling.</text>
</comment>
<reference evidence="5 6" key="1">
    <citation type="submission" date="2023-07" db="EMBL/GenBank/DDBJ databases">
        <title>Alkalimonas sp., MEB108 novel, alkaliphilic bacterium isolated from Lonar Lake, India.</title>
        <authorList>
            <person name="Joshi A."/>
            <person name="Thite S."/>
        </authorList>
    </citation>
    <scope>NUCLEOTIDE SEQUENCE [LARGE SCALE GENOMIC DNA]</scope>
    <source>
        <strain evidence="5 6">MEB108</strain>
    </source>
</reference>
<dbReference type="InterPro" id="IPR046348">
    <property type="entry name" value="SIS_dom_sf"/>
</dbReference>
<dbReference type="PANTHER" id="PTHR10088:SF5">
    <property type="entry name" value="N-ACETYLMURAMIC ACID 6-PHOSPHATE ETHERASE"/>
    <property type="match status" value="1"/>
</dbReference>
<dbReference type="InterPro" id="IPR005488">
    <property type="entry name" value="Etherase_MurQ"/>
</dbReference>
<dbReference type="EC" id="4.2.1.126" evidence="3"/>
<comment type="subunit">
    <text evidence="3">Homodimer.</text>
</comment>
<evidence type="ECO:0000256" key="1">
    <source>
        <dbReference type="ARBA" id="ARBA00023239"/>
    </source>
</evidence>
<dbReference type="CDD" id="cd05007">
    <property type="entry name" value="SIS_Etherase"/>
    <property type="match status" value="1"/>
</dbReference>
<dbReference type="NCBIfam" id="NF009222">
    <property type="entry name" value="PRK12570.1"/>
    <property type="match status" value="1"/>
</dbReference>
<keyword evidence="6" id="KW-1185">Reference proteome</keyword>
<organism evidence="5 6">
    <name type="scientific">Alkalimonas cellulosilytica</name>
    <dbReference type="NCBI Taxonomy" id="3058395"/>
    <lineage>
        <taxon>Bacteria</taxon>
        <taxon>Pseudomonadati</taxon>
        <taxon>Pseudomonadota</taxon>
        <taxon>Gammaproteobacteria</taxon>
        <taxon>Alkalimonas</taxon>
    </lineage>
</organism>
<comment type="catalytic activity">
    <reaction evidence="3">
        <text>N-acetyl-D-muramate 6-phosphate + H2O = N-acetyl-D-glucosamine 6-phosphate + (R)-lactate</text>
        <dbReference type="Rhea" id="RHEA:26410"/>
        <dbReference type="ChEBI" id="CHEBI:15377"/>
        <dbReference type="ChEBI" id="CHEBI:16004"/>
        <dbReference type="ChEBI" id="CHEBI:57513"/>
        <dbReference type="ChEBI" id="CHEBI:58722"/>
        <dbReference type="EC" id="4.2.1.126"/>
    </reaction>
</comment>
<name>A0ABU7J8C0_9GAMM</name>
<dbReference type="Pfam" id="PF22645">
    <property type="entry name" value="GKRP_SIS_N"/>
    <property type="match status" value="1"/>
</dbReference>
<gene>
    <name evidence="3 5" type="primary">murQ</name>
    <name evidence="5" type="ORF">QWY20_15110</name>
</gene>
<keyword evidence="2 3" id="KW-0119">Carbohydrate metabolism</keyword>
<comment type="miscellaneous">
    <text evidence="3">A lyase-type mechanism (elimination/hydration) is suggested for the cleavage of the lactyl ether bond of MurNAc 6-phosphate, with the formation of an alpha,beta-unsaturated aldehyde intermediate with (E)-stereochemistry, followed by the syn addition of water to give product.</text>
</comment>
<comment type="caution">
    <text evidence="5">The sequence shown here is derived from an EMBL/GenBank/DDBJ whole genome shotgun (WGS) entry which is preliminary data.</text>
</comment>
<dbReference type="InterPro" id="IPR040190">
    <property type="entry name" value="MURQ/GCKR"/>
</dbReference>
<dbReference type="RefSeq" id="WP_330129833.1">
    <property type="nucleotide sequence ID" value="NZ_JAUHLI010000016.1"/>
</dbReference>
<dbReference type="NCBIfam" id="NF003915">
    <property type="entry name" value="PRK05441.1"/>
    <property type="match status" value="1"/>
</dbReference>
<dbReference type="InterPro" id="IPR001347">
    <property type="entry name" value="SIS_dom"/>
</dbReference>
<evidence type="ECO:0000256" key="3">
    <source>
        <dbReference type="HAMAP-Rule" id="MF_00068"/>
    </source>
</evidence>
<dbReference type="Proteomes" id="UP001336314">
    <property type="component" value="Unassembled WGS sequence"/>
</dbReference>